<evidence type="ECO:0000256" key="2">
    <source>
        <dbReference type="SAM" id="Coils"/>
    </source>
</evidence>
<feature type="compositionally biased region" description="Low complexity" evidence="3">
    <location>
        <begin position="57"/>
        <end position="94"/>
    </location>
</feature>
<feature type="region of interest" description="Disordered" evidence="3">
    <location>
        <begin position="1"/>
        <end position="24"/>
    </location>
</feature>
<dbReference type="InterPro" id="IPR006143">
    <property type="entry name" value="RND_pump_MFP"/>
</dbReference>
<feature type="transmembrane region" description="Helical" evidence="4">
    <location>
        <begin position="29"/>
        <end position="50"/>
    </location>
</feature>
<dbReference type="Pfam" id="PF25917">
    <property type="entry name" value="BSH_RND"/>
    <property type="match status" value="1"/>
</dbReference>
<feature type="domain" description="Multidrug resistance protein MdtA-like barrel-sandwich hybrid" evidence="5">
    <location>
        <begin position="112"/>
        <end position="257"/>
    </location>
</feature>
<dbReference type="RefSeq" id="WP_188451661.1">
    <property type="nucleotide sequence ID" value="NZ_BMFS01000004.1"/>
</dbReference>
<keyword evidence="4" id="KW-0472">Membrane</keyword>
<dbReference type="InterPro" id="IPR058625">
    <property type="entry name" value="MdtA-like_BSH"/>
</dbReference>
<keyword evidence="8" id="KW-1185">Reference proteome</keyword>
<gene>
    <name evidence="7" type="ORF">GCM10007420_12100</name>
</gene>
<dbReference type="EMBL" id="BMFS01000004">
    <property type="protein sequence ID" value="GGG97899.1"/>
    <property type="molecule type" value="Genomic_DNA"/>
</dbReference>
<dbReference type="SUPFAM" id="SSF111369">
    <property type="entry name" value="HlyD-like secretion proteins"/>
    <property type="match status" value="1"/>
</dbReference>
<feature type="region of interest" description="Disordered" evidence="3">
    <location>
        <begin position="56"/>
        <end position="98"/>
    </location>
</feature>
<keyword evidence="4" id="KW-0812">Transmembrane</keyword>
<proteinExistence type="inferred from homology"/>
<dbReference type="NCBIfam" id="TIGR01730">
    <property type="entry name" value="RND_mfp"/>
    <property type="match status" value="1"/>
</dbReference>
<dbReference type="Pfam" id="PF25954">
    <property type="entry name" value="Beta-barrel_RND_2"/>
    <property type="match status" value="1"/>
</dbReference>
<comment type="similarity">
    <text evidence="1">Belongs to the membrane fusion protein (MFP) (TC 8.A.1) family.</text>
</comment>
<dbReference type="Gene3D" id="2.40.50.100">
    <property type="match status" value="1"/>
</dbReference>
<comment type="caution">
    <text evidence="7">The sequence shown here is derived from an EMBL/GenBank/DDBJ whole genome shotgun (WGS) entry which is preliminary data.</text>
</comment>
<dbReference type="Gene3D" id="2.40.30.170">
    <property type="match status" value="1"/>
</dbReference>
<dbReference type="InterPro" id="IPR058792">
    <property type="entry name" value="Beta-barrel_RND_2"/>
</dbReference>
<dbReference type="PANTHER" id="PTHR30469:SF38">
    <property type="entry name" value="HLYD FAMILY SECRETION PROTEIN"/>
    <property type="match status" value="1"/>
</dbReference>
<dbReference type="PANTHER" id="PTHR30469">
    <property type="entry name" value="MULTIDRUG RESISTANCE PROTEIN MDTA"/>
    <property type="match status" value="1"/>
</dbReference>
<reference evidence="8" key="1">
    <citation type="journal article" date="2019" name="Int. J. Syst. Evol. Microbiol.">
        <title>The Global Catalogue of Microorganisms (GCM) 10K type strain sequencing project: providing services to taxonomists for standard genome sequencing and annotation.</title>
        <authorList>
            <consortium name="The Broad Institute Genomics Platform"/>
            <consortium name="The Broad Institute Genome Sequencing Center for Infectious Disease"/>
            <person name="Wu L."/>
            <person name="Ma J."/>
        </authorList>
    </citation>
    <scope>NUCLEOTIDE SEQUENCE [LARGE SCALE GENOMIC DNA]</scope>
    <source>
        <strain evidence="8">CGMCC 1.12766</strain>
    </source>
</reference>
<accession>A0ABQ1XMH3</accession>
<evidence type="ECO:0000256" key="4">
    <source>
        <dbReference type="SAM" id="Phobius"/>
    </source>
</evidence>
<evidence type="ECO:0000256" key="3">
    <source>
        <dbReference type="SAM" id="MobiDB-lite"/>
    </source>
</evidence>
<sequence>MNDDRRDKLRSLSIDRDDDERRGGGVSPVVLLSAMLVSAAIAAGAVWFVMQGDTGNAAPQQQTQTSTPPASTGQASTQTTATASGTAPAATTTPRVPRASGLVASGYVTARRQATVSAEITGRIAEVLVEEGAQVEAGEVLARLDDTRANLDLELIDSQIAAAEARVRSLEFQAREARTVTNRASSLFEREIASEAALTAAQAQQSSLEAQLRAARAELDSARVRRTSQVDLIARHVVRAPFAGVVIAKNAQVGEILFPGSAGGGFTRTGVATLVDMASLEIEVDVNEGQIQRVTPGQRVEAVLDAYPDWRIPARVEAIIPTADRSRATIQVRVALDERDARVLPDMAARVTFIE</sequence>
<feature type="coiled-coil region" evidence="2">
    <location>
        <begin position="153"/>
        <end position="225"/>
    </location>
</feature>
<evidence type="ECO:0000259" key="6">
    <source>
        <dbReference type="Pfam" id="PF25954"/>
    </source>
</evidence>
<keyword evidence="2" id="KW-0175">Coiled coil</keyword>
<evidence type="ECO:0000313" key="7">
    <source>
        <dbReference type="EMBL" id="GGG97899.1"/>
    </source>
</evidence>
<evidence type="ECO:0000259" key="5">
    <source>
        <dbReference type="Pfam" id="PF25917"/>
    </source>
</evidence>
<dbReference type="Proteomes" id="UP000648722">
    <property type="component" value="Unassembled WGS sequence"/>
</dbReference>
<protein>
    <submittedName>
        <fullName evidence="7">Uncharacterized protein</fullName>
    </submittedName>
</protein>
<feature type="domain" description="CusB-like beta-barrel" evidence="6">
    <location>
        <begin position="282"/>
        <end position="353"/>
    </location>
</feature>
<feature type="compositionally biased region" description="Basic and acidic residues" evidence="3">
    <location>
        <begin position="1"/>
        <end position="23"/>
    </location>
</feature>
<evidence type="ECO:0000313" key="8">
    <source>
        <dbReference type="Proteomes" id="UP000648722"/>
    </source>
</evidence>
<keyword evidence="4" id="KW-1133">Transmembrane helix</keyword>
<organism evidence="7 8">
    <name type="scientific">Glycocaulis albus</name>
    <dbReference type="NCBI Taxonomy" id="1382801"/>
    <lineage>
        <taxon>Bacteria</taxon>
        <taxon>Pseudomonadati</taxon>
        <taxon>Pseudomonadota</taxon>
        <taxon>Alphaproteobacteria</taxon>
        <taxon>Maricaulales</taxon>
        <taxon>Maricaulaceae</taxon>
        <taxon>Glycocaulis</taxon>
    </lineage>
</organism>
<name>A0ABQ1XMH3_9PROT</name>
<evidence type="ECO:0000256" key="1">
    <source>
        <dbReference type="ARBA" id="ARBA00009477"/>
    </source>
</evidence>